<reference evidence="1 2" key="1">
    <citation type="submission" date="2024-02" db="EMBL/GenBank/DDBJ databases">
        <title>Bacteria isolated from the canopy kelp, Nereocystis luetkeana.</title>
        <authorList>
            <person name="Pfister C.A."/>
            <person name="Younker I.T."/>
            <person name="Light S.H."/>
        </authorList>
    </citation>
    <scope>NUCLEOTIDE SEQUENCE [LARGE SCALE GENOMIC DNA]</scope>
    <source>
        <strain evidence="1 2">TI.2.07</strain>
    </source>
</reference>
<dbReference type="Proteomes" id="UP001366060">
    <property type="component" value="Unassembled WGS sequence"/>
</dbReference>
<keyword evidence="2" id="KW-1185">Reference proteome</keyword>
<dbReference type="EMBL" id="JBAKBA010000076">
    <property type="protein sequence ID" value="MEL0660973.1"/>
    <property type="molecule type" value="Genomic_DNA"/>
</dbReference>
<comment type="caution">
    <text evidence="1">The sequence shown here is derived from an EMBL/GenBank/DDBJ whole genome shotgun (WGS) entry which is preliminary data.</text>
</comment>
<protein>
    <submittedName>
        <fullName evidence="1">Uncharacterized protein</fullName>
    </submittedName>
</protein>
<evidence type="ECO:0000313" key="2">
    <source>
        <dbReference type="Proteomes" id="UP001366060"/>
    </source>
</evidence>
<name>A0ABU9HGM7_9GAMM</name>
<evidence type="ECO:0000313" key="1">
    <source>
        <dbReference type="EMBL" id="MEL0660973.1"/>
    </source>
</evidence>
<dbReference type="RefSeq" id="WP_341629336.1">
    <property type="nucleotide sequence ID" value="NZ_JBAKBA010000076.1"/>
</dbReference>
<sequence length="374" mass="42610">MLDAIYILDHDSIPILDIKSKLQKPPSIIKSDVKGNISPKLNTTTREHQQITFSIFEFKHFTAQQIAQYRHSLFCPECLQVAYFRRASKDGKQACFGSRHHLPHCSELSKVTKKASLDLSNDLNEDISVAIEPNDEKFIDDSIKQSIKVKDNKTVEESLKQSIKQNVIEIANPIEDSDKGFTIDFAAANKKIDVKKTYIIESEKNTVNTDKVKSNKEVIETKVTIAASENSNKSIKQTLPKLLKSLLNNSSLASSNVWVHTSEKHKWRAKNLFVNFSDAEVLENLSPRMYWGTINNADKELLWLNVADAKNVAIPIKLFRQDFLDKYSINKNHDLVGANIILFAKCLTNKDKSRKFLQLWSNDLQYLHLSLPPL</sequence>
<proteinExistence type="predicted"/>
<accession>A0ABU9HGM7</accession>
<organism evidence="1 2">
    <name type="scientific">Psychromonas arctica</name>
    <dbReference type="NCBI Taxonomy" id="168275"/>
    <lineage>
        <taxon>Bacteria</taxon>
        <taxon>Pseudomonadati</taxon>
        <taxon>Pseudomonadota</taxon>
        <taxon>Gammaproteobacteria</taxon>
        <taxon>Alteromonadales</taxon>
        <taxon>Psychromonadaceae</taxon>
        <taxon>Psychromonas</taxon>
    </lineage>
</organism>
<gene>
    <name evidence="1" type="ORF">V6255_17725</name>
</gene>